<dbReference type="EMBL" id="JACSPP010000048">
    <property type="protein sequence ID" value="MBD8041343.1"/>
    <property type="molecule type" value="Genomic_DNA"/>
</dbReference>
<evidence type="ECO:0000259" key="1">
    <source>
        <dbReference type="PROSITE" id="PS50943"/>
    </source>
</evidence>
<dbReference type="Pfam" id="PF01381">
    <property type="entry name" value="HTH_3"/>
    <property type="match status" value="1"/>
</dbReference>
<name>A0ABR8YAV7_9BACT</name>
<dbReference type="SMART" id="SM00530">
    <property type="entry name" value="HTH_XRE"/>
    <property type="match status" value="1"/>
</dbReference>
<reference evidence="2 3" key="1">
    <citation type="submission" date="2020-08" db="EMBL/GenBank/DDBJ databases">
        <title>A Genomic Blueprint of the Chicken Gut Microbiome.</title>
        <authorList>
            <person name="Gilroy R."/>
            <person name="Ravi A."/>
            <person name="Getino M."/>
            <person name="Pursley I."/>
            <person name="Horton D.L."/>
            <person name="Alikhan N.-F."/>
            <person name="Baker D."/>
            <person name="Gharbi K."/>
            <person name="Hall N."/>
            <person name="Watson M."/>
            <person name="Adriaenssens E.M."/>
            <person name="Foster-Nyarko E."/>
            <person name="Jarju S."/>
            <person name="Secka A."/>
            <person name="Antonio M."/>
            <person name="Oren A."/>
            <person name="Chaudhuri R."/>
            <person name="La Ragione R.M."/>
            <person name="Hildebrand F."/>
            <person name="Pallen M.J."/>
        </authorList>
    </citation>
    <scope>NUCLEOTIDE SEQUENCE [LARGE SCALE GENOMIC DNA]</scope>
    <source>
        <strain evidence="2 3">Sa1CVN1</strain>
    </source>
</reference>
<protein>
    <submittedName>
        <fullName evidence="2">Helix-turn-helix transcriptional regulator</fullName>
    </submittedName>
</protein>
<dbReference type="CDD" id="cd00093">
    <property type="entry name" value="HTH_XRE"/>
    <property type="match status" value="1"/>
</dbReference>
<accession>A0ABR8YAV7</accession>
<evidence type="ECO:0000313" key="3">
    <source>
        <dbReference type="Proteomes" id="UP000620874"/>
    </source>
</evidence>
<dbReference type="Proteomes" id="UP000620874">
    <property type="component" value="Unassembled WGS sequence"/>
</dbReference>
<dbReference type="PROSITE" id="PS50943">
    <property type="entry name" value="HTH_CROC1"/>
    <property type="match status" value="1"/>
</dbReference>
<dbReference type="Gene3D" id="1.10.260.40">
    <property type="entry name" value="lambda repressor-like DNA-binding domains"/>
    <property type="match status" value="1"/>
</dbReference>
<dbReference type="SUPFAM" id="SSF47413">
    <property type="entry name" value="lambda repressor-like DNA-binding domains"/>
    <property type="match status" value="1"/>
</dbReference>
<gene>
    <name evidence="2" type="ORF">H9625_13030</name>
</gene>
<organism evidence="2 3">
    <name type="scientific">Phocaeicola intestinalis</name>
    <dbReference type="NCBI Taxonomy" id="2762212"/>
    <lineage>
        <taxon>Bacteria</taxon>
        <taxon>Pseudomonadati</taxon>
        <taxon>Bacteroidota</taxon>
        <taxon>Bacteroidia</taxon>
        <taxon>Bacteroidales</taxon>
        <taxon>Bacteroidaceae</taxon>
        <taxon>Phocaeicola</taxon>
    </lineage>
</organism>
<evidence type="ECO:0000313" key="2">
    <source>
        <dbReference type="EMBL" id="MBD8041343.1"/>
    </source>
</evidence>
<keyword evidence="3" id="KW-1185">Reference proteome</keyword>
<dbReference type="InterPro" id="IPR010982">
    <property type="entry name" value="Lambda_DNA-bd_dom_sf"/>
</dbReference>
<proteinExistence type="predicted"/>
<sequence length="133" mass="15067">MKKNSLFEARKRTVSNEAKEFVDLSFKIVDRIYDILQEKGMSQKDLAEKLGKSEAEISKWMRGTHNFTISTIIKLECALGEPILSVCNNVAQQKEEQTVCQLFPIILSGFSTPTSAHKTNKYVDSCFMLNLNS</sequence>
<dbReference type="InterPro" id="IPR001387">
    <property type="entry name" value="Cro/C1-type_HTH"/>
</dbReference>
<feature type="domain" description="HTH cro/C1-type" evidence="1">
    <location>
        <begin position="32"/>
        <end position="86"/>
    </location>
</feature>
<comment type="caution">
    <text evidence="2">The sequence shown here is derived from an EMBL/GenBank/DDBJ whole genome shotgun (WGS) entry which is preliminary data.</text>
</comment>